<evidence type="ECO:0000313" key="3">
    <source>
        <dbReference type="EMBL" id="EHR34120.1"/>
    </source>
</evidence>
<dbReference type="PANTHER" id="PTHR48081:SF6">
    <property type="entry name" value="PEPTIDASE S9 PROLYL OLIGOPEPTIDASE CATALYTIC DOMAIN-CONTAINING PROTEIN"/>
    <property type="match status" value="1"/>
</dbReference>
<reference evidence="3 4" key="1">
    <citation type="submission" date="2012-01" db="EMBL/GenBank/DDBJ databases">
        <title>The Genome Sequence of Helcococcus kunzii ATCC 51366.</title>
        <authorList>
            <consortium name="The Broad Institute Genome Sequencing Platform"/>
            <person name="Earl A."/>
            <person name="Ward D."/>
            <person name="Feldgarden M."/>
            <person name="Gevers D."/>
            <person name="Huys G."/>
            <person name="Young S.K."/>
            <person name="Zeng Q."/>
            <person name="Gargeya S."/>
            <person name="Fitzgerald M."/>
            <person name="Haas B."/>
            <person name="Abouelleil A."/>
            <person name="Alvarado L."/>
            <person name="Arachchi H.M."/>
            <person name="Berlin A."/>
            <person name="Chapman S.B."/>
            <person name="Gearin G."/>
            <person name="Goldberg J."/>
            <person name="Griggs A."/>
            <person name="Gujja S."/>
            <person name="Hansen M."/>
            <person name="Heiman D."/>
            <person name="Howarth C."/>
            <person name="Larimer J."/>
            <person name="Lui A."/>
            <person name="MacDonald P.J.P."/>
            <person name="McCowen C."/>
            <person name="Montmayeur A."/>
            <person name="Murphy C."/>
            <person name="Neiman D."/>
            <person name="Pearson M."/>
            <person name="Priest M."/>
            <person name="Roberts A."/>
            <person name="Saif S."/>
            <person name="Shea T."/>
            <person name="Sisk P."/>
            <person name="Stolte C."/>
            <person name="Sykes S."/>
            <person name="Wortman J."/>
            <person name="Nusbaum C."/>
            <person name="Birren B."/>
        </authorList>
    </citation>
    <scope>NUCLEOTIDE SEQUENCE [LARGE SCALE GENOMIC DNA]</scope>
    <source>
        <strain evidence="3 4">ATCC 51366</strain>
    </source>
</reference>
<dbReference type="HOGENOM" id="CLU_849338_0_0_9"/>
<dbReference type="AlphaFoldDB" id="H3NNZ5"/>
<dbReference type="eggNOG" id="COG0657">
    <property type="taxonomic scope" value="Bacteria"/>
</dbReference>
<gene>
    <name evidence="3" type="ORF">HMPREF9709_01056</name>
</gene>
<accession>H3NNZ5</accession>
<dbReference type="RefSeq" id="WP_005398552.1">
    <property type="nucleotide sequence ID" value="NZ_JH601088.1"/>
</dbReference>
<dbReference type="InterPro" id="IPR050300">
    <property type="entry name" value="GDXG_lipolytic_enzyme"/>
</dbReference>
<dbReference type="GeneID" id="96999047"/>
<dbReference type="GO" id="GO:0016787">
    <property type="term" value="F:hydrolase activity"/>
    <property type="evidence" value="ECO:0007669"/>
    <property type="project" value="UniProtKB-KW"/>
</dbReference>
<protein>
    <recommendedName>
        <fullName evidence="2">BD-FAE-like domain-containing protein</fullName>
    </recommendedName>
</protein>
<name>H3NNZ5_9FIRM</name>
<feature type="domain" description="BD-FAE-like" evidence="2">
    <location>
        <begin position="98"/>
        <end position="287"/>
    </location>
</feature>
<dbReference type="Proteomes" id="UP000004191">
    <property type="component" value="Unassembled WGS sequence"/>
</dbReference>
<dbReference type="STRING" id="883114.HMPREF9709_01056"/>
<dbReference type="EMBL" id="AGEI01000021">
    <property type="protein sequence ID" value="EHR34120.1"/>
    <property type="molecule type" value="Genomic_DNA"/>
</dbReference>
<evidence type="ECO:0000313" key="4">
    <source>
        <dbReference type="Proteomes" id="UP000004191"/>
    </source>
</evidence>
<keyword evidence="4" id="KW-1185">Reference proteome</keyword>
<dbReference type="InterPro" id="IPR029058">
    <property type="entry name" value="AB_hydrolase_fold"/>
</dbReference>
<proteinExistence type="predicted"/>
<comment type="caution">
    <text evidence="3">The sequence shown here is derived from an EMBL/GenBank/DDBJ whole genome shotgun (WGS) entry which is preliminary data.</text>
</comment>
<sequence length="327" mass="37780">MPINFVKVEDYDKKIDIWENAAGNHSKSKLDDMQIKDGVNRFDATVSYAKAIIGTKYKDIQDLVDTFTYLHEIKGEYEKETYEDIPYIISYLVDDARDSVIVLSGGGFAYKTIDGSTSGGKRVAERLNARGVNCFLLHYRSNPYKFPIPILDLQRSIRYIRKNATKFDINPSRISIMGFSSGGYIIASYINQYIGKDFFPENYREDDIDKIKDDIVSAAMIYAPLTFRYNVPMLHAVHPYEQVTDPEQREKLLKKLELKNNLNSENIPQFISYSDGDQTINYNGTEDYIQALQLNMGEVKVKFIDNQDHGYSDDLYIDDYVEWLKEQ</sequence>
<evidence type="ECO:0000256" key="1">
    <source>
        <dbReference type="ARBA" id="ARBA00022801"/>
    </source>
</evidence>
<dbReference type="InterPro" id="IPR049492">
    <property type="entry name" value="BD-FAE-like_dom"/>
</dbReference>
<dbReference type="OrthoDB" id="9794725at2"/>
<keyword evidence="1" id="KW-0378">Hydrolase</keyword>
<evidence type="ECO:0000259" key="2">
    <source>
        <dbReference type="Pfam" id="PF20434"/>
    </source>
</evidence>
<dbReference type="PANTHER" id="PTHR48081">
    <property type="entry name" value="AB HYDROLASE SUPERFAMILY PROTEIN C4A8.06C"/>
    <property type="match status" value="1"/>
</dbReference>
<organism evidence="3 4">
    <name type="scientific">Helcococcus kunzii ATCC 51366</name>
    <dbReference type="NCBI Taxonomy" id="883114"/>
    <lineage>
        <taxon>Bacteria</taxon>
        <taxon>Bacillati</taxon>
        <taxon>Bacillota</taxon>
        <taxon>Tissierellia</taxon>
        <taxon>Tissierellales</taxon>
        <taxon>Peptoniphilaceae</taxon>
        <taxon>Helcococcus</taxon>
    </lineage>
</organism>
<dbReference type="Gene3D" id="3.40.50.1820">
    <property type="entry name" value="alpha/beta hydrolase"/>
    <property type="match status" value="1"/>
</dbReference>
<dbReference type="Pfam" id="PF20434">
    <property type="entry name" value="BD-FAE"/>
    <property type="match status" value="1"/>
</dbReference>
<dbReference type="SUPFAM" id="SSF53474">
    <property type="entry name" value="alpha/beta-Hydrolases"/>
    <property type="match status" value="1"/>
</dbReference>